<reference evidence="2" key="1">
    <citation type="submission" date="2021-03" db="EMBL/GenBank/DDBJ databases">
        <authorList>
            <person name="Tagirdzhanova G."/>
        </authorList>
    </citation>
    <scope>NUCLEOTIDE SEQUENCE</scope>
</reference>
<dbReference type="EMBL" id="CAJPDQ010000008">
    <property type="protein sequence ID" value="CAF9913567.1"/>
    <property type="molecule type" value="Genomic_DNA"/>
</dbReference>
<accession>A0A8H3I3F7</accession>
<dbReference type="AlphaFoldDB" id="A0A8H3I3F7"/>
<comment type="caution">
    <text evidence="2">The sequence shown here is derived from an EMBL/GenBank/DDBJ whole genome shotgun (WGS) entry which is preliminary data.</text>
</comment>
<dbReference type="OrthoDB" id="10258156at2759"/>
<evidence type="ECO:0000313" key="2">
    <source>
        <dbReference type="EMBL" id="CAF9913567.1"/>
    </source>
</evidence>
<dbReference type="InterPro" id="IPR025714">
    <property type="entry name" value="Methyltranfer_dom"/>
</dbReference>
<dbReference type="PANTHER" id="PTHR12496:SF0">
    <property type="entry name" value="METHYLTRANSFERASE DOMAIN-CONTAINING PROTEIN"/>
    <property type="match status" value="1"/>
</dbReference>
<dbReference type="Pfam" id="PF13679">
    <property type="entry name" value="Methyltransf_32"/>
    <property type="match status" value="1"/>
</dbReference>
<gene>
    <name evidence="2" type="ORF">GOMPHAMPRED_007966</name>
</gene>
<evidence type="ECO:0000259" key="1">
    <source>
        <dbReference type="Pfam" id="PF13679"/>
    </source>
</evidence>
<evidence type="ECO:0000313" key="3">
    <source>
        <dbReference type="Proteomes" id="UP000664169"/>
    </source>
</evidence>
<organism evidence="2 3">
    <name type="scientific">Gomphillus americanus</name>
    <dbReference type="NCBI Taxonomy" id="1940652"/>
    <lineage>
        <taxon>Eukaryota</taxon>
        <taxon>Fungi</taxon>
        <taxon>Dikarya</taxon>
        <taxon>Ascomycota</taxon>
        <taxon>Pezizomycotina</taxon>
        <taxon>Lecanoromycetes</taxon>
        <taxon>OSLEUM clade</taxon>
        <taxon>Ostropomycetidae</taxon>
        <taxon>Ostropales</taxon>
        <taxon>Graphidaceae</taxon>
        <taxon>Gomphilloideae</taxon>
        <taxon>Gomphillus</taxon>
    </lineage>
</organism>
<sequence>MRRLYAILPSETTNTFQFSHAQGRRTSVCSNNQHTQQNLLPVYTVGPSMQKQMQPPVQPLPYGSAHNSAEEYISSLLDFITTSSLHQALCGGVHVSDFLTRTPDLYSSLLPSSWRSWFADISIYDIIDLLLREDLDLARNPHEAWRGYSLPPESLLEFVAQIRDHTLDRGYANADPIRPPPKLDRQVAVGMTAKKEHEVGNFACFVSKLVDQVGSGIGSGNSETKHTITHLVDFGSGQNYLGRVLVGPMYAKNVIALESRPWNIEGARKMDVHAKLAKKTVIWRNKKTWKTEGRDTTETDQRAAIVKEFKESLDGCTVQSPCPTNIFGNKVSDEVHHRTTYIEHVIQSGNLDAVTKKVKDLMVNGSSPKGSEQTPKFMVMSLHSCGNLVHHGLRSLILNPAVKAVAMIGCCYNLCTERLESATFKLPTLRFRSANQRLMSTSLTRDPNGFPMSDRLLKYCHTKGPGIRFNITARMMAVQAPANWTPNECESFFMRHFYRALLQRIFLDIGFVPPPVSADDAIDGDIKGWTGGTEPIIIGKLSKACYKNFVAYVRGAVHKISNLHPGQGTMLSECMKGVTDSDIAEYEQRYMHKKHELCVTWSLMAFASQLVECAFAVDRWQFLVEQDDVAMAWVQTVFEYQQSPRNLAIIGVKK</sequence>
<name>A0A8H3I3F7_9LECA</name>
<dbReference type="InterPro" id="IPR052220">
    <property type="entry name" value="METTL25"/>
</dbReference>
<protein>
    <recommendedName>
        <fullName evidence="1">Methyltransferase domain-containing protein</fullName>
    </recommendedName>
</protein>
<dbReference type="PANTHER" id="PTHR12496">
    <property type="entry name" value="CGI-41 METHYLTRANSFERASE"/>
    <property type="match status" value="1"/>
</dbReference>
<keyword evidence="3" id="KW-1185">Reference proteome</keyword>
<proteinExistence type="predicted"/>
<dbReference type="Proteomes" id="UP000664169">
    <property type="component" value="Unassembled WGS sequence"/>
</dbReference>
<feature type="domain" description="Methyltransferase" evidence="1">
    <location>
        <begin position="194"/>
        <end position="416"/>
    </location>
</feature>